<dbReference type="SMART" id="SM00066">
    <property type="entry name" value="GAL4"/>
    <property type="match status" value="1"/>
</dbReference>
<evidence type="ECO:0000256" key="2">
    <source>
        <dbReference type="ARBA" id="ARBA00022833"/>
    </source>
</evidence>
<dbReference type="InterPro" id="IPR001138">
    <property type="entry name" value="Zn2Cys6_DnaBD"/>
</dbReference>
<evidence type="ECO:0000256" key="5">
    <source>
        <dbReference type="ARBA" id="ARBA00023163"/>
    </source>
</evidence>
<dbReference type="Gene3D" id="4.10.240.10">
    <property type="entry name" value="Zn(2)-C6 fungal-type DNA-binding domain"/>
    <property type="match status" value="1"/>
</dbReference>
<feature type="region of interest" description="Disordered" evidence="7">
    <location>
        <begin position="274"/>
        <end position="299"/>
    </location>
</feature>
<proteinExistence type="predicted"/>
<evidence type="ECO:0000256" key="6">
    <source>
        <dbReference type="ARBA" id="ARBA00023242"/>
    </source>
</evidence>
<evidence type="ECO:0000256" key="1">
    <source>
        <dbReference type="ARBA" id="ARBA00022723"/>
    </source>
</evidence>
<evidence type="ECO:0000256" key="3">
    <source>
        <dbReference type="ARBA" id="ARBA00023015"/>
    </source>
</evidence>
<keyword evidence="5" id="KW-0804">Transcription</keyword>
<evidence type="ECO:0000256" key="4">
    <source>
        <dbReference type="ARBA" id="ARBA00023125"/>
    </source>
</evidence>
<gene>
    <name evidence="9" type="primary">SUVZ13G0410</name>
    <name evidence="9" type="ORF">SUVZ_13G0410</name>
</gene>
<feature type="compositionally biased region" description="Basic residues" evidence="7">
    <location>
        <begin position="150"/>
        <end position="161"/>
    </location>
</feature>
<keyword evidence="1" id="KW-0479">Metal-binding</keyword>
<evidence type="ECO:0000313" key="9">
    <source>
        <dbReference type="EMBL" id="CAI4049069.1"/>
    </source>
</evidence>
<dbReference type="Pfam" id="PF00172">
    <property type="entry name" value="Zn_clus"/>
    <property type="match status" value="1"/>
</dbReference>
<dbReference type="PROSITE" id="PS00463">
    <property type="entry name" value="ZN2_CY6_FUNGAL_1"/>
    <property type="match status" value="1"/>
</dbReference>
<evidence type="ECO:0000259" key="8">
    <source>
        <dbReference type="PROSITE" id="PS50048"/>
    </source>
</evidence>
<sequence length="884" mass="100769">MGIFSKHGAKKLGRAKTFTGCWTCRGRKVKCDLRRPHCQRCEKSNLPCGGYDIKLRWSKPLQFDPYGVPVPQSSSATTTNLSGSVDEPQYQRRNIDFVRYEEEYVYHEDMDDELTMLHTPPIERISEDKTWILKKFGVFKGTDKVDKQYAPRKKRNRRRVAKNLENSGSNSLSSSPSSSTPSSLTQAKQTEEKSKNRGQLETGLPSATDAVPPTPNLLDYDWNNLNITGYEWISSELRDDALLSAVTLQGHHLNHFQPLEVSLEDNHRILGEEQQMSSKEHSHGIDPGSLNAATSSDKETTANDKLYQQNLKLLFQNNSSNSEEPDPQALIDDIFVNIEPRSLPASDLNEIALAPPNDESRMPKSMLEATSLSYDLPSELIDSVPKTDLTVHGLARFLLNHYFNDVADKMTVVVLEKNPWKTLYFPRALMALGDLSGLGQSSNSRNALLNALLAVSCFHLQSKYPKNSKLQKYFLSLGIELRNQASNFLRLCLNTKSSVPEKYKDVLTAILSMNSIDVVWGTMADCQHHLAICEDFVESRMKLRPIISEKAKTLHRIFSFLKLIQDSTALDRVRAKEIVILPSEEDDQYKPLDTSAAAVATDVTNTNIDVMQEGLFREALNENDGKIHIEFIKESATNTSAESTPLSTTPPIFTNIATETYYNKSNISKLIPKGDEKIIGTDSLYGLPNSLILLFSDCVRIVRHNEYYNLTYLPVPRKFNELSLNFEKRLLKWKSEWKFYEETPEGKSFINPTVEAIYHHTMSFYFSLIIYYFTMAKSLNCQFLQNYVAKVLDHLNAMEELVNKKKVKIVPLIWQGFMAGCACTDEDRQQEFRRWAAKLAESGMGSYWGARQVMLEVWRRRKDDEPGDNWYSIYKDWEMNLMLS</sequence>
<accession>A0ABN8WHT4</accession>
<organism evidence="9 10">
    <name type="scientific">Saccharomyces uvarum</name>
    <name type="common">Yeast</name>
    <name type="synonym">Saccharomyces bayanus var. uvarum</name>
    <dbReference type="NCBI Taxonomy" id="230603"/>
    <lineage>
        <taxon>Eukaryota</taxon>
        <taxon>Fungi</taxon>
        <taxon>Dikarya</taxon>
        <taxon>Ascomycota</taxon>
        <taxon>Saccharomycotina</taxon>
        <taxon>Saccharomycetes</taxon>
        <taxon>Saccharomycetales</taxon>
        <taxon>Saccharomycetaceae</taxon>
        <taxon>Saccharomyces</taxon>
    </lineage>
</organism>
<dbReference type="Pfam" id="PF11951">
    <property type="entry name" value="Fungal_trans_2"/>
    <property type="match status" value="1"/>
</dbReference>
<evidence type="ECO:0000256" key="7">
    <source>
        <dbReference type="SAM" id="MobiDB-lite"/>
    </source>
</evidence>
<dbReference type="InterPro" id="IPR036864">
    <property type="entry name" value="Zn2-C6_fun-type_DNA-bd_sf"/>
</dbReference>
<keyword evidence="2" id="KW-0862">Zinc</keyword>
<feature type="compositionally biased region" description="Low complexity" evidence="7">
    <location>
        <begin position="166"/>
        <end position="185"/>
    </location>
</feature>
<dbReference type="Proteomes" id="UP001162085">
    <property type="component" value="Chromosome 13"/>
</dbReference>
<evidence type="ECO:0000313" key="10">
    <source>
        <dbReference type="Proteomes" id="UP001162085"/>
    </source>
</evidence>
<dbReference type="PANTHER" id="PTHR31069:SF32">
    <property type="entry name" value="ARGININE METABOLISM REGULATION PROTEIN II"/>
    <property type="match status" value="1"/>
</dbReference>
<dbReference type="InterPro" id="IPR021858">
    <property type="entry name" value="Fun_TF"/>
</dbReference>
<keyword evidence="6" id="KW-0539">Nucleus</keyword>
<dbReference type="EMBL" id="OX365940">
    <property type="protein sequence ID" value="CAI4049069.1"/>
    <property type="molecule type" value="Genomic_DNA"/>
</dbReference>
<reference evidence="9" key="1">
    <citation type="submission" date="2022-10" db="EMBL/GenBank/DDBJ databases">
        <authorList>
            <person name="Byrne P K."/>
        </authorList>
    </citation>
    <scope>NUCLEOTIDE SEQUENCE</scope>
    <source>
        <strain evidence="9">ZP964</strain>
    </source>
</reference>
<keyword evidence="10" id="KW-1185">Reference proteome</keyword>
<dbReference type="PANTHER" id="PTHR31069">
    <property type="entry name" value="OLEATE-ACTIVATED TRANSCRIPTION FACTOR 1-RELATED"/>
    <property type="match status" value="1"/>
</dbReference>
<dbReference type="InterPro" id="IPR050675">
    <property type="entry name" value="OAF3"/>
</dbReference>
<protein>
    <recommendedName>
        <fullName evidence="8">Zn(2)-C6 fungal-type domain-containing protein</fullName>
    </recommendedName>
</protein>
<name>A0ABN8WHT4_SACUV</name>
<feature type="domain" description="Zn(2)-C6 fungal-type" evidence="8">
    <location>
        <begin position="20"/>
        <end position="48"/>
    </location>
</feature>
<feature type="region of interest" description="Disordered" evidence="7">
    <location>
        <begin position="147"/>
        <end position="218"/>
    </location>
</feature>
<dbReference type="CDD" id="cd00067">
    <property type="entry name" value="GAL4"/>
    <property type="match status" value="1"/>
</dbReference>
<keyword evidence="4" id="KW-0238">DNA-binding</keyword>
<dbReference type="PROSITE" id="PS50048">
    <property type="entry name" value="ZN2_CY6_FUNGAL_2"/>
    <property type="match status" value="1"/>
</dbReference>
<dbReference type="SUPFAM" id="SSF57701">
    <property type="entry name" value="Zn2/Cys6 DNA-binding domain"/>
    <property type="match status" value="1"/>
</dbReference>
<keyword evidence="3" id="KW-0805">Transcription regulation</keyword>